<dbReference type="Proteomes" id="UP001370348">
    <property type="component" value="Chromosome"/>
</dbReference>
<feature type="region of interest" description="Disordered" evidence="1">
    <location>
        <begin position="302"/>
        <end position="342"/>
    </location>
</feature>
<gene>
    <name evidence="3" type="ORF">LZC94_03810</name>
</gene>
<protein>
    <submittedName>
        <fullName evidence="3">Alpha/beta hydrolase</fullName>
    </submittedName>
</protein>
<evidence type="ECO:0000313" key="4">
    <source>
        <dbReference type="Proteomes" id="UP001370348"/>
    </source>
</evidence>
<dbReference type="InterPro" id="IPR000073">
    <property type="entry name" value="AB_hydrolase_1"/>
</dbReference>
<dbReference type="InterPro" id="IPR050228">
    <property type="entry name" value="Carboxylesterase_BioH"/>
</dbReference>
<dbReference type="Gene3D" id="3.40.50.1820">
    <property type="entry name" value="alpha/beta hydrolase"/>
    <property type="match status" value="1"/>
</dbReference>
<dbReference type="SUPFAM" id="SSF53474">
    <property type="entry name" value="alpha/beta-Hydrolases"/>
    <property type="match status" value="1"/>
</dbReference>
<dbReference type="InterPro" id="IPR029058">
    <property type="entry name" value="AB_hydrolase_fold"/>
</dbReference>
<dbReference type="PANTHER" id="PTHR43194">
    <property type="entry name" value="HYDROLASE ALPHA/BETA FOLD FAMILY"/>
    <property type="match status" value="1"/>
</dbReference>
<keyword evidence="3" id="KW-0378">Hydrolase</keyword>
<dbReference type="GO" id="GO:0016787">
    <property type="term" value="F:hydrolase activity"/>
    <property type="evidence" value="ECO:0007669"/>
    <property type="project" value="UniProtKB-KW"/>
</dbReference>
<evidence type="ECO:0000313" key="3">
    <source>
        <dbReference type="EMBL" id="WXB16408.1"/>
    </source>
</evidence>
<evidence type="ECO:0000259" key="2">
    <source>
        <dbReference type="Pfam" id="PF00561"/>
    </source>
</evidence>
<dbReference type="Pfam" id="PF00561">
    <property type="entry name" value="Abhydrolase_1"/>
    <property type="match status" value="1"/>
</dbReference>
<proteinExistence type="predicted"/>
<keyword evidence="4" id="KW-1185">Reference proteome</keyword>
<accession>A0ABZ2M2V8</accession>
<dbReference type="PANTHER" id="PTHR43194:SF5">
    <property type="entry name" value="PIMELOYL-[ACYL-CARRIER PROTEIN] METHYL ESTER ESTERASE"/>
    <property type="match status" value="1"/>
</dbReference>
<feature type="compositionally biased region" description="Basic and acidic residues" evidence="1">
    <location>
        <begin position="302"/>
        <end position="329"/>
    </location>
</feature>
<feature type="domain" description="AB hydrolase-1" evidence="2">
    <location>
        <begin position="38"/>
        <end position="271"/>
    </location>
</feature>
<name>A0ABZ2M2V8_9BACT</name>
<sequence>MTSDPSEVRAALRREPHDFIDIGHSRIAHWRFGRGPDLVFVHGWPLHAGTYRDVAAALARSYTCHLFDLPGIGRSQSEPDAPVGLVEYGEAVRAVVDALGLERFAYVSHDSGGVAARLAAAGDPRVTGLVLGNTEIPGHRSWLVEAYAMSANLPGAAAVFQALLGARLFRRSALGFGGCFTDARRSLEGEFTELFIAPMLGSSEVMAAQLRLAQRLDFSVIDRLGEVHARIDAPALLVWGTDDPFFPLAKAKRTLGQFAGGAELREIRGAKLFCHEDHAEEFVSYAEPFLARCFDSSRARLREPHGSHESDVSRASDGSHEAKLRDRAAGELAPAGARPVEG</sequence>
<evidence type="ECO:0000256" key="1">
    <source>
        <dbReference type="SAM" id="MobiDB-lite"/>
    </source>
</evidence>
<reference evidence="3 4" key="1">
    <citation type="submission" date="2021-12" db="EMBL/GenBank/DDBJ databases">
        <title>Discovery of the Pendulisporaceae a myxobacterial family with distinct sporulation behavior and unique specialized metabolism.</title>
        <authorList>
            <person name="Garcia R."/>
            <person name="Popoff A."/>
            <person name="Bader C.D."/>
            <person name="Loehr J."/>
            <person name="Walesch S."/>
            <person name="Walt C."/>
            <person name="Boldt J."/>
            <person name="Bunk B."/>
            <person name="Haeckl F.J.F.P.J."/>
            <person name="Gunesch A.P."/>
            <person name="Birkelbach J."/>
            <person name="Nuebel U."/>
            <person name="Pietschmann T."/>
            <person name="Bach T."/>
            <person name="Mueller R."/>
        </authorList>
    </citation>
    <scope>NUCLEOTIDE SEQUENCE [LARGE SCALE GENOMIC DNA]</scope>
    <source>
        <strain evidence="3 4">MSr11954</strain>
    </source>
</reference>
<dbReference type="RefSeq" id="WP_394826032.1">
    <property type="nucleotide sequence ID" value="NZ_CP089984.1"/>
</dbReference>
<organism evidence="3 4">
    <name type="scientific">Pendulispora albinea</name>
    <dbReference type="NCBI Taxonomy" id="2741071"/>
    <lineage>
        <taxon>Bacteria</taxon>
        <taxon>Pseudomonadati</taxon>
        <taxon>Myxococcota</taxon>
        <taxon>Myxococcia</taxon>
        <taxon>Myxococcales</taxon>
        <taxon>Sorangiineae</taxon>
        <taxon>Pendulisporaceae</taxon>
        <taxon>Pendulispora</taxon>
    </lineage>
</organism>
<dbReference type="EMBL" id="CP089984">
    <property type="protein sequence ID" value="WXB16408.1"/>
    <property type="molecule type" value="Genomic_DNA"/>
</dbReference>